<dbReference type="Pfam" id="PF04552">
    <property type="entry name" value="Sigma54_DBD"/>
    <property type="match status" value="1"/>
</dbReference>
<keyword evidence="6 9" id="KW-0731">Sigma factor</keyword>
<evidence type="ECO:0000256" key="2">
    <source>
        <dbReference type="ARBA" id="ARBA00022478"/>
    </source>
</evidence>
<evidence type="ECO:0000259" key="11">
    <source>
        <dbReference type="Pfam" id="PF04963"/>
    </source>
</evidence>
<comment type="similarity">
    <text evidence="1 9">Belongs to the sigma-54 factor family.</text>
</comment>
<evidence type="ECO:0000256" key="5">
    <source>
        <dbReference type="ARBA" id="ARBA00023015"/>
    </source>
</evidence>
<organism evidence="12 13">
    <name type="scientific">Pararhodobacter zhoushanensis</name>
    <dbReference type="NCBI Taxonomy" id="2479545"/>
    <lineage>
        <taxon>Bacteria</taxon>
        <taxon>Pseudomonadati</taxon>
        <taxon>Pseudomonadota</taxon>
        <taxon>Alphaproteobacteria</taxon>
        <taxon>Rhodobacterales</taxon>
        <taxon>Paracoccaceae</taxon>
        <taxon>Pararhodobacter</taxon>
    </lineage>
</organism>
<evidence type="ECO:0000313" key="13">
    <source>
        <dbReference type="Proteomes" id="UP001208938"/>
    </source>
</evidence>
<protein>
    <recommendedName>
        <fullName evidence="9">RNA polymerase sigma-54 factor</fullName>
    </recommendedName>
</protein>
<keyword evidence="3 9" id="KW-0808">Transferase</keyword>
<sequence>MSPRLELRLEQRLALTPELRTRLAILRMSPSELADELAREAGRNPFLLVESRSAGQAVTLSVEDRQTAHAAPFQDDLRRQIGRMVLPERIAAMALLLISELGPDGLLDTDLATLAEEYALDEDELAEALTALQRCEPAGIGARTVGEALALQLIDKGLSTDQAAATVGQLAAFARQDWKSIATALGLSQSEARDRADLLRSLTAHPIHDDGRDAATILSPDLKLLRKAGEISVVPVDSNRPVATLDHAMVRKAETENFAPELLARARAMLAALEQRGKTLARIGTWLAQTQAGFFDHGPLAMVPATQQDLAAELGLHPSTVSRALAGKAIDVDGRLWPLSIFFSATLQSAGGPVSARAVQRQIAELIAAEPAGRPLSDDAITRMLHDRGVDIARRTVAKYRQGLRIPRPRRGADWPLQNAGDEYATTGRAGGNARCRVGSGVSVVRRRGPCGTRSVENRSMLARRSSRM</sequence>
<dbReference type="PROSITE" id="PS50044">
    <property type="entry name" value="SIGMA54_3"/>
    <property type="match status" value="1"/>
</dbReference>
<evidence type="ECO:0000256" key="8">
    <source>
        <dbReference type="ARBA" id="ARBA00023163"/>
    </source>
</evidence>
<dbReference type="InterPro" id="IPR007634">
    <property type="entry name" value="RNA_pol_sigma_54_DNA-bd"/>
</dbReference>
<dbReference type="PROSITE" id="PS00718">
    <property type="entry name" value="SIGMA54_2"/>
    <property type="match status" value="1"/>
</dbReference>
<evidence type="ECO:0000256" key="3">
    <source>
        <dbReference type="ARBA" id="ARBA00022679"/>
    </source>
</evidence>
<dbReference type="Gene3D" id="1.10.10.60">
    <property type="entry name" value="Homeodomain-like"/>
    <property type="match status" value="1"/>
</dbReference>
<evidence type="ECO:0000256" key="4">
    <source>
        <dbReference type="ARBA" id="ARBA00022695"/>
    </source>
</evidence>
<dbReference type="PIRSF" id="PIRSF000774">
    <property type="entry name" value="RpoN"/>
    <property type="match status" value="1"/>
</dbReference>
<dbReference type="Pfam" id="PF04963">
    <property type="entry name" value="Sigma54_CBD"/>
    <property type="match status" value="1"/>
</dbReference>
<keyword evidence="4 9" id="KW-0548">Nucleotidyltransferase</keyword>
<keyword evidence="5 9" id="KW-0805">Transcription regulation</keyword>
<proteinExistence type="inferred from homology"/>
<evidence type="ECO:0000313" key="12">
    <source>
        <dbReference type="EMBL" id="MCW1931186.1"/>
    </source>
</evidence>
<dbReference type="InterPro" id="IPR000394">
    <property type="entry name" value="RNA_pol_sigma_54"/>
</dbReference>
<dbReference type="EMBL" id="JAPDFL010000001">
    <property type="protein sequence ID" value="MCW1931186.1"/>
    <property type="molecule type" value="Genomic_DNA"/>
</dbReference>
<name>A0ABT3GUI0_9RHOB</name>
<dbReference type="PANTHER" id="PTHR32248:SF4">
    <property type="entry name" value="RNA POLYMERASE SIGMA-54 FACTOR"/>
    <property type="match status" value="1"/>
</dbReference>
<evidence type="ECO:0000256" key="9">
    <source>
        <dbReference type="PIRNR" id="PIRNR000774"/>
    </source>
</evidence>
<gene>
    <name evidence="12" type="ORF">OKW52_02595</name>
</gene>
<dbReference type="PRINTS" id="PR00045">
    <property type="entry name" value="SIGMA54FCT"/>
</dbReference>
<keyword evidence="8 9" id="KW-0804">Transcription</keyword>
<evidence type="ECO:0000256" key="6">
    <source>
        <dbReference type="ARBA" id="ARBA00023082"/>
    </source>
</evidence>
<dbReference type="Proteomes" id="UP001208938">
    <property type="component" value="Unassembled WGS sequence"/>
</dbReference>
<dbReference type="InterPro" id="IPR038709">
    <property type="entry name" value="RpoN_core-bd_sf"/>
</dbReference>
<dbReference type="Gene3D" id="1.10.10.1330">
    <property type="entry name" value="RNA polymerase sigma-54 factor, core-binding domain"/>
    <property type="match status" value="1"/>
</dbReference>
<feature type="domain" description="RNA polymerase sigma factor 54 core-binding" evidence="11">
    <location>
        <begin position="67"/>
        <end position="242"/>
    </location>
</feature>
<comment type="caution">
    <text evidence="12">The sequence shown here is derived from an EMBL/GenBank/DDBJ whole genome shotgun (WGS) entry which is preliminary data.</text>
</comment>
<dbReference type="InterPro" id="IPR007046">
    <property type="entry name" value="RNA_pol_sigma_54_core-bd"/>
</dbReference>
<dbReference type="Pfam" id="PF00309">
    <property type="entry name" value="Sigma54_AID"/>
    <property type="match status" value="1"/>
</dbReference>
<evidence type="ECO:0000256" key="1">
    <source>
        <dbReference type="ARBA" id="ARBA00008798"/>
    </source>
</evidence>
<dbReference type="RefSeq" id="WP_264504331.1">
    <property type="nucleotide sequence ID" value="NZ_JAPDFL010000001.1"/>
</dbReference>
<keyword evidence="13" id="KW-1185">Reference proteome</keyword>
<evidence type="ECO:0000256" key="7">
    <source>
        <dbReference type="ARBA" id="ARBA00023125"/>
    </source>
</evidence>
<keyword evidence="2 9" id="KW-0240">DNA-directed RNA polymerase</keyword>
<keyword evidence="7 9" id="KW-0238">DNA-binding</keyword>
<comment type="function">
    <text evidence="9">Sigma factors are initiation factors that promote the attachment of RNA polymerase to specific initiation sites and are then released.</text>
</comment>
<dbReference type="PANTHER" id="PTHR32248">
    <property type="entry name" value="RNA POLYMERASE SIGMA-54 FACTOR"/>
    <property type="match status" value="1"/>
</dbReference>
<accession>A0ABT3GUI0</accession>
<feature type="domain" description="RNA polymerase sigma factor 54 DNA-binding" evidence="10">
    <location>
        <begin position="258"/>
        <end position="408"/>
    </location>
</feature>
<reference evidence="12 13" key="1">
    <citation type="submission" date="2022-10" db="EMBL/GenBank/DDBJ databases">
        <title>Pararhodobacter sp. nov., isolated from marine algae.</title>
        <authorList>
            <person name="Choi B.J."/>
            <person name="Kim J.M."/>
            <person name="Lee J.K."/>
            <person name="Choi D.G."/>
            <person name="Jeon C.O."/>
        </authorList>
    </citation>
    <scope>NUCLEOTIDE SEQUENCE [LARGE SCALE GENOMIC DNA]</scope>
    <source>
        <strain evidence="12 13">ZQ420</strain>
    </source>
</reference>
<evidence type="ECO:0000259" key="10">
    <source>
        <dbReference type="Pfam" id="PF04552"/>
    </source>
</evidence>